<dbReference type="Pfam" id="PF00854">
    <property type="entry name" value="PTR2"/>
    <property type="match status" value="1"/>
</dbReference>
<dbReference type="OrthoDB" id="1181826at2759"/>
<evidence type="ECO:0000256" key="2">
    <source>
        <dbReference type="ARBA" id="ARBA00005982"/>
    </source>
</evidence>
<comment type="subcellular location">
    <subcellularLocation>
        <location evidence="1">Membrane</location>
        <topology evidence="1">Multi-pass membrane protein</topology>
    </subcellularLocation>
</comment>
<organism evidence="7 8">
    <name type="scientific">Coptis chinensis</name>
    <dbReference type="NCBI Taxonomy" id="261450"/>
    <lineage>
        <taxon>Eukaryota</taxon>
        <taxon>Viridiplantae</taxon>
        <taxon>Streptophyta</taxon>
        <taxon>Embryophyta</taxon>
        <taxon>Tracheophyta</taxon>
        <taxon>Spermatophyta</taxon>
        <taxon>Magnoliopsida</taxon>
        <taxon>Ranunculales</taxon>
        <taxon>Ranunculaceae</taxon>
        <taxon>Coptidoideae</taxon>
        <taxon>Coptis</taxon>
    </lineage>
</organism>
<feature type="transmembrane region" description="Helical" evidence="6">
    <location>
        <begin position="177"/>
        <end position="195"/>
    </location>
</feature>
<dbReference type="AlphaFoldDB" id="A0A835HPE3"/>
<dbReference type="InterPro" id="IPR000109">
    <property type="entry name" value="POT_fam"/>
</dbReference>
<evidence type="ECO:0000256" key="5">
    <source>
        <dbReference type="ARBA" id="ARBA00023136"/>
    </source>
</evidence>
<dbReference type="PANTHER" id="PTHR11654">
    <property type="entry name" value="OLIGOPEPTIDE TRANSPORTER-RELATED"/>
    <property type="match status" value="1"/>
</dbReference>
<evidence type="ECO:0000313" key="8">
    <source>
        <dbReference type="Proteomes" id="UP000631114"/>
    </source>
</evidence>
<feature type="transmembrane region" description="Helical" evidence="6">
    <location>
        <begin position="6"/>
        <end position="26"/>
    </location>
</feature>
<feature type="transmembrane region" description="Helical" evidence="6">
    <location>
        <begin position="33"/>
        <end position="53"/>
    </location>
</feature>
<dbReference type="GO" id="GO:0016020">
    <property type="term" value="C:membrane"/>
    <property type="evidence" value="ECO:0007669"/>
    <property type="project" value="UniProtKB-SubCell"/>
</dbReference>
<dbReference type="InterPro" id="IPR036259">
    <property type="entry name" value="MFS_trans_sf"/>
</dbReference>
<feature type="transmembrane region" description="Helical" evidence="6">
    <location>
        <begin position="153"/>
        <end position="171"/>
    </location>
</feature>
<protein>
    <submittedName>
        <fullName evidence="7">Uncharacterized protein</fullName>
    </submittedName>
</protein>
<evidence type="ECO:0000256" key="4">
    <source>
        <dbReference type="ARBA" id="ARBA00022989"/>
    </source>
</evidence>
<evidence type="ECO:0000256" key="6">
    <source>
        <dbReference type="SAM" id="Phobius"/>
    </source>
</evidence>
<evidence type="ECO:0000256" key="1">
    <source>
        <dbReference type="ARBA" id="ARBA00004141"/>
    </source>
</evidence>
<feature type="transmembrane region" description="Helical" evidence="6">
    <location>
        <begin position="453"/>
        <end position="472"/>
    </location>
</feature>
<keyword evidence="3 6" id="KW-0812">Transmembrane</keyword>
<comment type="similarity">
    <text evidence="2">Belongs to the major facilitator superfamily. Proton-dependent oligopeptide transporter (POT/PTR) (TC 2.A.17) family.</text>
</comment>
<feature type="transmembrane region" description="Helical" evidence="6">
    <location>
        <begin position="327"/>
        <end position="351"/>
    </location>
</feature>
<evidence type="ECO:0000256" key="3">
    <source>
        <dbReference type="ARBA" id="ARBA00022692"/>
    </source>
</evidence>
<dbReference type="Gene3D" id="1.20.1250.20">
    <property type="entry name" value="MFS general substrate transporter like domains"/>
    <property type="match status" value="1"/>
</dbReference>
<proteinExistence type="inferred from homology"/>
<dbReference type="EMBL" id="JADFTS010000006">
    <property type="protein sequence ID" value="KAF9602042.1"/>
    <property type="molecule type" value="Genomic_DNA"/>
</dbReference>
<reference evidence="7 8" key="1">
    <citation type="submission" date="2020-10" db="EMBL/GenBank/DDBJ databases">
        <title>The Coptis chinensis genome and diversification of protoberbering-type alkaloids.</title>
        <authorList>
            <person name="Wang B."/>
            <person name="Shu S."/>
            <person name="Song C."/>
            <person name="Liu Y."/>
        </authorList>
    </citation>
    <scope>NUCLEOTIDE SEQUENCE [LARGE SCALE GENOMIC DNA]</scope>
    <source>
        <strain evidence="7">HL-2020</strain>
        <tissue evidence="7">Leaf</tissue>
    </source>
</reference>
<feature type="transmembrane region" description="Helical" evidence="6">
    <location>
        <begin position="59"/>
        <end position="81"/>
    </location>
</feature>
<evidence type="ECO:0000313" key="7">
    <source>
        <dbReference type="EMBL" id="KAF9602042.1"/>
    </source>
</evidence>
<sequence>MAVFDWAQSIASYVLYVLMTFLTDVWKERLKDAAAIVNTLDGLTAIMSVGIAILHDAYIGSYSIILISALAHITGLGFLALSVPPTLSKVLGTCHEQKAACIGKVQHSLFYMALPAIAVGRAGYENLAPIFWNEQLIDPNNQKISNEKHCTNLDWINISLWIILLGTYLLSSIESWSVLYGILVVVMVIATIIFLSGTLSYKHVKPQGSPLACVVCVFVAATLKRHLQYPPNTFQLHNPEKVELPLPYTNRLRFLDKASLIVSPALNDNRSKWRLCTVTEVEESKVVLGMFPMWITFLMCGVVRSVGDTYFLEQGNNMENKLGKIRIPILSFFLLFEVSRVITIKIYSLILSSRTQLDQKSSYELRIGVGMLLSVKCCVVAALVETKRLNVLKNCGLQHTADTTVPMSVFWLMPQFLLLGAMDGLVKDGIKQFFYDNCPNSIKTYAEPFAKTAIGVGTILSIVIVTISNKASKIGRRHGWFSVKLNQSRLDYFYWTLACLSFVNLGFYFFVSNRFTSKRRTEEQTFRSNIVVPEQVTFVTVHPTVVPVHPDNMVIQR</sequence>
<dbReference type="Proteomes" id="UP000631114">
    <property type="component" value="Unassembled WGS sequence"/>
</dbReference>
<name>A0A835HPE3_9MAGN</name>
<keyword evidence="5 6" id="KW-0472">Membrane</keyword>
<feature type="transmembrane region" description="Helical" evidence="6">
    <location>
        <begin position="286"/>
        <end position="307"/>
    </location>
</feature>
<feature type="transmembrane region" description="Helical" evidence="6">
    <location>
        <begin position="363"/>
        <end position="384"/>
    </location>
</feature>
<accession>A0A835HPE3</accession>
<gene>
    <name evidence="7" type="ORF">IFM89_024799</name>
</gene>
<keyword evidence="8" id="KW-1185">Reference proteome</keyword>
<comment type="caution">
    <text evidence="7">The sequence shown here is derived from an EMBL/GenBank/DDBJ whole genome shotgun (WGS) entry which is preliminary data.</text>
</comment>
<feature type="transmembrane region" description="Helical" evidence="6">
    <location>
        <begin position="404"/>
        <end position="426"/>
    </location>
</feature>
<feature type="transmembrane region" description="Helical" evidence="6">
    <location>
        <begin position="492"/>
        <end position="511"/>
    </location>
</feature>
<dbReference type="GO" id="GO:0022857">
    <property type="term" value="F:transmembrane transporter activity"/>
    <property type="evidence" value="ECO:0007669"/>
    <property type="project" value="InterPro"/>
</dbReference>
<keyword evidence="4 6" id="KW-1133">Transmembrane helix</keyword>